<dbReference type="SUPFAM" id="SSF159238">
    <property type="entry name" value="SO1590-like"/>
    <property type="match status" value="1"/>
</dbReference>
<dbReference type="Pfam" id="PF11528">
    <property type="entry name" value="DUF3224"/>
    <property type="match status" value="1"/>
</dbReference>
<evidence type="ECO:0000256" key="1">
    <source>
        <dbReference type="SAM" id="MobiDB-lite"/>
    </source>
</evidence>
<evidence type="ECO:0000313" key="2">
    <source>
        <dbReference type="EMBL" id="RGA01284.1"/>
    </source>
</evidence>
<dbReference type="Proteomes" id="UP000262538">
    <property type="component" value="Unassembled WGS sequence"/>
</dbReference>
<reference evidence="2 3" key="1">
    <citation type="submission" date="2018-08" db="EMBL/GenBank/DDBJ databases">
        <title>Microbispora. triticiradicis sp. nov., a novel actinomycete isolated from the root of wheat (Triticum aestivum L.)).</title>
        <authorList>
            <person name="Han C."/>
        </authorList>
    </citation>
    <scope>NUCLEOTIDE SEQUENCE [LARGE SCALE GENOMIC DNA]</scope>
    <source>
        <strain evidence="2 3">NEAU-HRDPA2-9</strain>
    </source>
</reference>
<organism evidence="2 3">
    <name type="scientific">Microbispora triticiradicis</name>
    <dbReference type="NCBI Taxonomy" id="2200763"/>
    <lineage>
        <taxon>Bacteria</taxon>
        <taxon>Bacillati</taxon>
        <taxon>Actinomycetota</taxon>
        <taxon>Actinomycetes</taxon>
        <taxon>Streptosporangiales</taxon>
        <taxon>Streptosporangiaceae</taxon>
        <taxon>Microbispora</taxon>
    </lineage>
</organism>
<feature type="compositionally biased region" description="Basic and acidic residues" evidence="1">
    <location>
        <begin position="1"/>
        <end position="13"/>
    </location>
</feature>
<feature type="region of interest" description="Disordered" evidence="1">
    <location>
        <begin position="1"/>
        <end position="22"/>
    </location>
</feature>
<gene>
    <name evidence="2" type="ORF">DI270_030405</name>
</gene>
<proteinExistence type="predicted"/>
<dbReference type="Gene3D" id="2.40.350.10">
    <property type="entry name" value="SO1590-like"/>
    <property type="match status" value="1"/>
</dbReference>
<protein>
    <submittedName>
        <fullName evidence="2">DUF3224 domain-containing protein</fullName>
    </submittedName>
</protein>
<accession>A0ABX9LBD6</accession>
<keyword evidence="3" id="KW-1185">Reference proteome</keyword>
<dbReference type="InterPro" id="IPR021607">
    <property type="entry name" value="DUF3224"/>
</dbReference>
<dbReference type="InterPro" id="IPR023159">
    <property type="entry name" value="SO1590-like_sf"/>
</dbReference>
<dbReference type="EMBL" id="QFZU02000176">
    <property type="protein sequence ID" value="RGA01284.1"/>
    <property type="molecule type" value="Genomic_DNA"/>
</dbReference>
<evidence type="ECO:0000313" key="3">
    <source>
        <dbReference type="Proteomes" id="UP000262538"/>
    </source>
</evidence>
<sequence>MYLTEDDRNDRHPGPMHAHATGTFDVTSWNDLATEEKQGATFGRNRLTKTFQGDLTGTSTTEILTVVTPDGPAAYVGVEHVEGILHGRKGTFVLQHSAASHNGEQWMKWQIVPATGTGELTGLTGEGTIRVENGHHYTLDYTLPEA</sequence>
<comment type="caution">
    <text evidence="2">The sequence shown here is derived from an EMBL/GenBank/DDBJ whole genome shotgun (WGS) entry which is preliminary data.</text>
</comment>
<name>A0ABX9LBD6_9ACTN</name>